<proteinExistence type="inferred from homology"/>
<dbReference type="RefSeq" id="WP_138864464.1">
    <property type="nucleotide sequence ID" value="NZ_VCPC01000003.1"/>
</dbReference>
<evidence type="ECO:0000256" key="2">
    <source>
        <dbReference type="ARBA" id="ARBA00023002"/>
    </source>
</evidence>
<evidence type="ECO:0000259" key="4">
    <source>
        <dbReference type="SMART" id="SM00822"/>
    </source>
</evidence>
<keyword evidence="2" id="KW-0560">Oxidoreductase</keyword>
<dbReference type="SUPFAM" id="SSF51735">
    <property type="entry name" value="NAD(P)-binding Rossmann-fold domains"/>
    <property type="match status" value="1"/>
</dbReference>
<comment type="similarity">
    <text evidence="1 3">Belongs to the short-chain dehydrogenases/reductases (SDR) family.</text>
</comment>
<evidence type="ECO:0000256" key="3">
    <source>
        <dbReference type="RuleBase" id="RU000363"/>
    </source>
</evidence>
<dbReference type="InterPro" id="IPR002347">
    <property type="entry name" value="SDR_fam"/>
</dbReference>
<name>A0ABY2X7U5_9RHOB</name>
<dbReference type="PANTHER" id="PTHR43669:SF3">
    <property type="entry name" value="ALCOHOL DEHYDROGENASE, PUTATIVE (AFU_ORTHOLOGUE AFUA_3G03445)-RELATED"/>
    <property type="match status" value="1"/>
</dbReference>
<dbReference type="Gene3D" id="3.40.50.720">
    <property type="entry name" value="NAD(P)-binding Rossmann-like Domain"/>
    <property type="match status" value="1"/>
</dbReference>
<dbReference type="PANTHER" id="PTHR43669">
    <property type="entry name" value="5-KETO-D-GLUCONATE 5-REDUCTASE"/>
    <property type="match status" value="1"/>
</dbReference>
<feature type="domain" description="Ketoreductase" evidence="4">
    <location>
        <begin position="6"/>
        <end position="170"/>
    </location>
</feature>
<protein>
    <submittedName>
        <fullName evidence="5">SDR family oxidoreductase</fullName>
    </submittedName>
</protein>
<dbReference type="CDD" id="cd05233">
    <property type="entry name" value="SDR_c"/>
    <property type="match status" value="1"/>
</dbReference>
<evidence type="ECO:0000256" key="1">
    <source>
        <dbReference type="ARBA" id="ARBA00006484"/>
    </source>
</evidence>
<gene>
    <name evidence="5" type="ORF">FGK64_14000</name>
</gene>
<comment type="caution">
    <text evidence="5">The sequence shown here is derived from an EMBL/GenBank/DDBJ whole genome shotgun (WGS) entry which is preliminary data.</text>
</comment>
<dbReference type="EMBL" id="VCPC01000003">
    <property type="protein sequence ID" value="TMV11398.1"/>
    <property type="molecule type" value="Genomic_DNA"/>
</dbReference>
<accession>A0ABY2X7U5</accession>
<dbReference type="SMART" id="SM00822">
    <property type="entry name" value="PKS_KR"/>
    <property type="match status" value="1"/>
</dbReference>
<dbReference type="Proteomes" id="UP001191082">
    <property type="component" value="Unassembled WGS sequence"/>
</dbReference>
<organism evidence="5 6">
    <name type="scientific">Arenibacterium halophilum</name>
    <dbReference type="NCBI Taxonomy" id="2583821"/>
    <lineage>
        <taxon>Bacteria</taxon>
        <taxon>Pseudomonadati</taxon>
        <taxon>Pseudomonadota</taxon>
        <taxon>Alphaproteobacteria</taxon>
        <taxon>Rhodobacterales</taxon>
        <taxon>Paracoccaceae</taxon>
        <taxon>Arenibacterium</taxon>
    </lineage>
</organism>
<sequence length="256" mass="26696">MTLANKTAVITGASRGIGAATARHFAEHGANVVLIARSGGQIKAIADDITAAGGSALALTCDVANWNDVRLAFEKAEAHFGPIDILINNAGLIDPIARLGDSDPEGWNQVIDVNVKGVYHGLRAVLPGMEKRGAGTIINISSGAATGVLEGWTHYCSSKAAVLSLTRGADLEYRDKGLRIMGLSPGTVATDMQVQIKASGLNPVSQLDPSVHIPAEWVARGLAYLCGPGGDDFLGTDFSLKTEEGRARVGLPRTYP</sequence>
<reference evidence="5 6" key="1">
    <citation type="submission" date="2019-05" db="EMBL/GenBank/DDBJ databases">
        <title>Marivita sp. nov. isolated from sea sediment.</title>
        <authorList>
            <person name="Kim W."/>
        </authorList>
    </citation>
    <scope>NUCLEOTIDE SEQUENCE [LARGE SCALE GENOMIC DNA]</scope>
    <source>
        <strain evidence="5 6">CAU 1492</strain>
    </source>
</reference>
<dbReference type="PRINTS" id="PR00081">
    <property type="entry name" value="GDHRDH"/>
</dbReference>
<evidence type="ECO:0000313" key="6">
    <source>
        <dbReference type="Proteomes" id="UP001191082"/>
    </source>
</evidence>
<keyword evidence="6" id="KW-1185">Reference proteome</keyword>
<dbReference type="Pfam" id="PF00106">
    <property type="entry name" value="adh_short"/>
    <property type="match status" value="1"/>
</dbReference>
<dbReference type="PRINTS" id="PR00080">
    <property type="entry name" value="SDRFAMILY"/>
</dbReference>
<dbReference type="InterPro" id="IPR057326">
    <property type="entry name" value="KR_dom"/>
</dbReference>
<dbReference type="InterPro" id="IPR036291">
    <property type="entry name" value="NAD(P)-bd_dom_sf"/>
</dbReference>
<evidence type="ECO:0000313" key="5">
    <source>
        <dbReference type="EMBL" id="TMV11398.1"/>
    </source>
</evidence>